<dbReference type="Proteomes" id="UP001432322">
    <property type="component" value="Unassembled WGS sequence"/>
</dbReference>
<gene>
    <name evidence="2" type="ORF">PFISCL1PPCAC_7737</name>
</gene>
<keyword evidence="1" id="KW-0472">Membrane</keyword>
<feature type="transmembrane region" description="Helical" evidence="1">
    <location>
        <begin position="67"/>
        <end position="85"/>
    </location>
</feature>
<reference evidence="2" key="1">
    <citation type="submission" date="2023-10" db="EMBL/GenBank/DDBJ databases">
        <title>Genome assembly of Pristionchus species.</title>
        <authorList>
            <person name="Yoshida K."/>
            <person name="Sommer R.J."/>
        </authorList>
    </citation>
    <scope>NUCLEOTIDE SEQUENCE</scope>
    <source>
        <strain evidence="2">RS5133</strain>
    </source>
</reference>
<name>A0AAV5VEU8_9BILA</name>
<keyword evidence="3" id="KW-1185">Reference proteome</keyword>
<feature type="non-terminal residue" evidence="2">
    <location>
        <position position="1"/>
    </location>
</feature>
<proteinExistence type="predicted"/>
<protein>
    <recommendedName>
        <fullName evidence="4">G protein-coupled receptor</fullName>
    </recommendedName>
</protein>
<evidence type="ECO:0000313" key="2">
    <source>
        <dbReference type="EMBL" id="GMT16440.1"/>
    </source>
</evidence>
<organism evidence="2 3">
    <name type="scientific">Pristionchus fissidentatus</name>
    <dbReference type="NCBI Taxonomy" id="1538716"/>
    <lineage>
        <taxon>Eukaryota</taxon>
        <taxon>Metazoa</taxon>
        <taxon>Ecdysozoa</taxon>
        <taxon>Nematoda</taxon>
        <taxon>Chromadorea</taxon>
        <taxon>Rhabditida</taxon>
        <taxon>Rhabditina</taxon>
        <taxon>Diplogasteromorpha</taxon>
        <taxon>Diplogasteroidea</taxon>
        <taxon>Neodiplogasteridae</taxon>
        <taxon>Pristionchus</taxon>
    </lineage>
</organism>
<evidence type="ECO:0000313" key="3">
    <source>
        <dbReference type="Proteomes" id="UP001432322"/>
    </source>
</evidence>
<keyword evidence="1" id="KW-0812">Transmembrane</keyword>
<evidence type="ECO:0000256" key="1">
    <source>
        <dbReference type="SAM" id="Phobius"/>
    </source>
</evidence>
<sequence>STMFLEFALFYLTADFYSGDHFENSILCDAFHLLNSYTQSLHPCLVMSLSVYCLVENRHYARKRSVIIIMAVLATLTVWSFTQYLF</sequence>
<dbReference type="EMBL" id="BTSY01000002">
    <property type="protein sequence ID" value="GMT16440.1"/>
    <property type="molecule type" value="Genomic_DNA"/>
</dbReference>
<dbReference type="AlphaFoldDB" id="A0AAV5VEU8"/>
<accession>A0AAV5VEU8</accession>
<comment type="caution">
    <text evidence="2">The sequence shown here is derived from an EMBL/GenBank/DDBJ whole genome shotgun (WGS) entry which is preliminary data.</text>
</comment>
<evidence type="ECO:0008006" key="4">
    <source>
        <dbReference type="Google" id="ProtNLM"/>
    </source>
</evidence>
<keyword evidence="1" id="KW-1133">Transmembrane helix</keyword>